<proteinExistence type="predicted"/>
<accession>A0A1S1MYJ5</accession>
<evidence type="ECO:0000256" key="1">
    <source>
        <dbReference type="SAM" id="Phobius"/>
    </source>
</evidence>
<feature type="transmembrane region" description="Helical" evidence="1">
    <location>
        <begin position="304"/>
        <end position="326"/>
    </location>
</feature>
<feature type="transmembrane region" description="Helical" evidence="1">
    <location>
        <begin position="118"/>
        <end position="137"/>
    </location>
</feature>
<dbReference type="Pfam" id="PF07786">
    <property type="entry name" value="HGSNAT_cat"/>
    <property type="match status" value="1"/>
</dbReference>
<gene>
    <name evidence="3" type="ORF">BIW53_17420</name>
</gene>
<feature type="transmembrane region" description="Helical" evidence="1">
    <location>
        <begin position="193"/>
        <end position="211"/>
    </location>
</feature>
<dbReference type="PANTHER" id="PTHR40407:SF1">
    <property type="entry name" value="HEPARAN-ALPHA-GLUCOSAMINIDE N-ACETYLTRANSFERASE CATALYTIC DOMAIN-CONTAINING PROTEIN"/>
    <property type="match status" value="1"/>
</dbReference>
<reference evidence="3 4" key="1">
    <citation type="submission" date="2016-10" db="EMBL/GenBank/DDBJ databases">
        <title>Pseudoalteromonas amylolytica sp. nov., isolated from the surface seawater.</title>
        <authorList>
            <person name="Wu Y.-H."/>
            <person name="Cheng H."/>
            <person name="Jin X.-B."/>
            <person name="Wang C.-S."/>
            <person name="Xu X.-W."/>
        </authorList>
    </citation>
    <scope>NUCLEOTIDE SEQUENCE [LARGE SCALE GENOMIC DNA]</scope>
    <source>
        <strain evidence="3 4">JCM 12483</strain>
    </source>
</reference>
<evidence type="ECO:0000259" key="2">
    <source>
        <dbReference type="Pfam" id="PF07786"/>
    </source>
</evidence>
<feature type="transmembrane region" description="Helical" evidence="1">
    <location>
        <begin position="12"/>
        <end position="29"/>
    </location>
</feature>
<organism evidence="3 4">
    <name type="scientific">Pseudoalteromonas byunsanensis</name>
    <dbReference type="NCBI Taxonomy" id="327939"/>
    <lineage>
        <taxon>Bacteria</taxon>
        <taxon>Pseudomonadati</taxon>
        <taxon>Pseudomonadota</taxon>
        <taxon>Gammaproteobacteria</taxon>
        <taxon>Alteromonadales</taxon>
        <taxon>Pseudoalteromonadaceae</taxon>
        <taxon>Pseudoalteromonas</taxon>
    </lineage>
</organism>
<dbReference type="STRING" id="327939.BIW53_17420"/>
<dbReference type="OrthoDB" id="508112at2"/>
<keyword evidence="1" id="KW-0472">Membrane</keyword>
<evidence type="ECO:0000313" key="3">
    <source>
        <dbReference type="EMBL" id="OHU94000.1"/>
    </source>
</evidence>
<dbReference type="PANTHER" id="PTHR40407">
    <property type="entry name" value="MEMBRANE PROTEIN-LIKE PROTEIN"/>
    <property type="match status" value="1"/>
</dbReference>
<feature type="transmembrane region" description="Helical" evidence="1">
    <location>
        <begin position="58"/>
        <end position="78"/>
    </location>
</feature>
<dbReference type="RefSeq" id="WP_070993292.1">
    <property type="nucleotide sequence ID" value="NZ_CBCSHD010000004.1"/>
</dbReference>
<dbReference type="Proteomes" id="UP000180253">
    <property type="component" value="Unassembled WGS sequence"/>
</dbReference>
<feature type="transmembrane region" description="Helical" evidence="1">
    <location>
        <begin position="90"/>
        <end position="112"/>
    </location>
</feature>
<dbReference type="InterPro" id="IPR012429">
    <property type="entry name" value="HGSNAT_cat"/>
</dbReference>
<keyword evidence="1" id="KW-0812">Transmembrane</keyword>
<dbReference type="AlphaFoldDB" id="A0A1S1MYJ5"/>
<feature type="transmembrane region" description="Helical" evidence="1">
    <location>
        <begin position="274"/>
        <end position="292"/>
    </location>
</feature>
<keyword evidence="4" id="KW-1185">Reference proteome</keyword>
<sequence length="395" mass="45370">MEHTAYKAQPSRLLSIDLLRGLIIILMALDHTRNYWGVTPFSPTDLEFSNWAWFFTRWITHFCAPLFVFLTGLSAFLYAQKVQDPKQLRYFLFTRGVWLIILEIALITPSWQVSYNSIVLQVIWVIGCSMVLLSLIVNMSAKWILMLTLPFLILHNALNDTAMLESFGSLSWLWHILHVQGSISFADMGINAYVAYPLIPWFSIMALGYVVGHVYTWQSYKRITYLTNLGLGMIISFIILRATGVYGDPSAFASQYNPITSVLSFLNTHKYPPSLQYAMMTLGPGLILLAQLEKLNTKQKLYRYVSWLKVFGAVPLFFYVIHVPIINGFAHLYTWQKFGKPINMFFAGGDLPASYQPSLWLTYTVWLLLLLALYYPCKYYASLKRQSNSAILSYL</sequence>
<keyword evidence="1" id="KW-1133">Transmembrane helix</keyword>
<protein>
    <recommendedName>
        <fullName evidence="2">Heparan-alpha-glucosaminide N-acetyltransferase catalytic domain-containing protein</fullName>
    </recommendedName>
</protein>
<feature type="domain" description="Heparan-alpha-glucosaminide N-acetyltransferase catalytic" evidence="2">
    <location>
        <begin position="12"/>
        <end position="224"/>
    </location>
</feature>
<name>A0A1S1MYJ5_9GAMM</name>
<comment type="caution">
    <text evidence="3">The sequence shown here is derived from an EMBL/GenBank/DDBJ whole genome shotgun (WGS) entry which is preliminary data.</text>
</comment>
<evidence type="ECO:0000313" key="4">
    <source>
        <dbReference type="Proteomes" id="UP000180253"/>
    </source>
</evidence>
<feature type="transmembrane region" description="Helical" evidence="1">
    <location>
        <begin position="360"/>
        <end position="377"/>
    </location>
</feature>
<feature type="transmembrane region" description="Helical" evidence="1">
    <location>
        <begin position="223"/>
        <end position="242"/>
    </location>
</feature>
<feature type="transmembrane region" description="Helical" evidence="1">
    <location>
        <begin position="144"/>
        <end position="164"/>
    </location>
</feature>
<dbReference type="EMBL" id="MNAN01000035">
    <property type="protein sequence ID" value="OHU94000.1"/>
    <property type="molecule type" value="Genomic_DNA"/>
</dbReference>